<dbReference type="EMBL" id="DONK01000221">
    <property type="protein sequence ID" value="HBU52429.1"/>
    <property type="molecule type" value="Genomic_DNA"/>
</dbReference>
<proteinExistence type="predicted"/>
<evidence type="ECO:0000313" key="4">
    <source>
        <dbReference type="Proteomes" id="UP000264779"/>
    </source>
</evidence>
<dbReference type="AlphaFoldDB" id="A0A358E1N2"/>
<evidence type="ECO:0000313" key="1">
    <source>
        <dbReference type="EMBL" id="HAW77253.1"/>
    </source>
</evidence>
<sequence>MRMWLLVSKLKTVSAWVVAIYLCSIINAFADEAPIATLLGSPIYSNDLTIENKVKAETKKNYPKQYADIIEEMKKQVLAKQVIEGVLGDFFPQDVITLDSTLVAKFKARFKNDFTEQALSDTDTNEIAKEQVLQWQREKALYEKFGGRVIFQQSNPLTPIEAYATLLKQYQQQGKFVIHDKDYADVFWAPFTPPFTHVIPSENVNFTAPWWL</sequence>
<evidence type="ECO:0000313" key="3">
    <source>
        <dbReference type="Proteomes" id="UP000263517"/>
    </source>
</evidence>
<accession>A0A358E1N2</accession>
<evidence type="ECO:0000313" key="2">
    <source>
        <dbReference type="EMBL" id="HBU52429.1"/>
    </source>
</evidence>
<gene>
    <name evidence="1" type="ORF">DCW74_16125</name>
    <name evidence="2" type="ORF">DEB45_14335</name>
</gene>
<dbReference type="EMBL" id="DNAN01000568">
    <property type="protein sequence ID" value="HAW77253.1"/>
    <property type="molecule type" value="Genomic_DNA"/>
</dbReference>
<reference evidence="3 4" key="1">
    <citation type="journal article" date="2018" name="Nat. Biotechnol.">
        <title>A standardized bacterial taxonomy based on genome phylogeny substantially revises the tree of life.</title>
        <authorList>
            <person name="Parks D.H."/>
            <person name="Chuvochina M."/>
            <person name="Waite D.W."/>
            <person name="Rinke C."/>
            <person name="Skarshewski A."/>
            <person name="Chaumeil P.A."/>
            <person name="Hugenholtz P."/>
        </authorList>
    </citation>
    <scope>NUCLEOTIDE SEQUENCE [LARGE SCALE GENOMIC DNA]</scope>
    <source>
        <strain evidence="2">UBA11621</strain>
        <strain evidence="1">UBA11978</strain>
    </source>
</reference>
<comment type="caution">
    <text evidence="2">The sequence shown here is derived from an EMBL/GenBank/DDBJ whole genome shotgun (WGS) entry which is preliminary data.</text>
</comment>
<protein>
    <submittedName>
        <fullName evidence="2">Uncharacterized protein</fullName>
    </submittedName>
</protein>
<name>A0A358E1N2_9ALTE</name>
<dbReference type="RefSeq" id="WP_196898215.1">
    <property type="nucleotide sequence ID" value="NZ_DCBZ01000050.1"/>
</dbReference>
<dbReference type="Proteomes" id="UP000264779">
    <property type="component" value="Unassembled WGS sequence"/>
</dbReference>
<dbReference type="Proteomes" id="UP000263517">
    <property type="component" value="Unassembled WGS sequence"/>
</dbReference>
<organism evidence="2 4">
    <name type="scientific">Alteromonas australica</name>
    <dbReference type="NCBI Taxonomy" id="589873"/>
    <lineage>
        <taxon>Bacteria</taxon>
        <taxon>Pseudomonadati</taxon>
        <taxon>Pseudomonadota</taxon>
        <taxon>Gammaproteobacteria</taxon>
        <taxon>Alteromonadales</taxon>
        <taxon>Alteromonadaceae</taxon>
        <taxon>Alteromonas/Salinimonas group</taxon>
        <taxon>Alteromonas</taxon>
    </lineage>
</organism>